<dbReference type="EMBL" id="QICS01000013">
    <property type="protein sequence ID" value="PXV86287.1"/>
    <property type="molecule type" value="Genomic_DNA"/>
</dbReference>
<dbReference type="GO" id="GO:0003824">
    <property type="term" value="F:catalytic activity"/>
    <property type="evidence" value="ECO:0007669"/>
    <property type="project" value="InterPro"/>
</dbReference>
<evidence type="ECO:0000313" key="7">
    <source>
        <dbReference type="Proteomes" id="UP000247523"/>
    </source>
</evidence>
<keyword evidence="1" id="KW-0004">4Fe-4S</keyword>
<protein>
    <recommendedName>
        <fullName evidence="8">Radical SAM protein</fullName>
    </recommendedName>
</protein>
<dbReference type="CDD" id="cd01335">
    <property type="entry name" value="Radical_SAM"/>
    <property type="match status" value="1"/>
</dbReference>
<evidence type="ECO:0008006" key="8">
    <source>
        <dbReference type="Google" id="ProtNLM"/>
    </source>
</evidence>
<evidence type="ECO:0000256" key="2">
    <source>
        <dbReference type="ARBA" id="ARBA00022691"/>
    </source>
</evidence>
<dbReference type="Proteomes" id="UP000247523">
    <property type="component" value="Unassembled WGS sequence"/>
</dbReference>
<keyword evidence="2" id="KW-0949">S-adenosyl-L-methionine</keyword>
<keyword evidence="4" id="KW-0408">Iron</keyword>
<dbReference type="SUPFAM" id="SSF102114">
    <property type="entry name" value="Radical SAM enzymes"/>
    <property type="match status" value="1"/>
</dbReference>
<organism evidence="6 7">
    <name type="scientific">Lachnotalea glycerini</name>
    <dbReference type="NCBI Taxonomy" id="1763509"/>
    <lineage>
        <taxon>Bacteria</taxon>
        <taxon>Bacillati</taxon>
        <taxon>Bacillota</taxon>
        <taxon>Clostridia</taxon>
        <taxon>Lachnospirales</taxon>
        <taxon>Lachnospiraceae</taxon>
        <taxon>Lachnotalea</taxon>
    </lineage>
</organism>
<reference evidence="6 7" key="1">
    <citation type="submission" date="2018-05" db="EMBL/GenBank/DDBJ databases">
        <title>Genomic Encyclopedia of Type Strains, Phase IV (KMG-IV): sequencing the most valuable type-strain genomes for metagenomic binning, comparative biology and taxonomic classification.</title>
        <authorList>
            <person name="Goeker M."/>
        </authorList>
    </citation>
    <scope>NUCLEOTIDE SEQUENCE [LARGE SCALE GENOMIC DNA]</scope>
    <source>
        <strain evidence="6 7">DSM 28816</strain>
    </source>
</reference>
<proteinExistence type="predicted"/>
<dbReference type="PANTHER" id="PTHR42836">
    <property type="entry name" value="7-CARBOXY-7-DEAZAGUANINE SYNTHASE"/>
    <property type="match status" value="1"/>
</dbReference>
<dbReference type="PANTHER" id="PTHR42836:SF1">
    <property type="entry name" value="7-CARBOXY-7-DEAZAGUANINE SYNTHASE"/>
    <property type="match status" value="1"/>
</dbReference>
<name>A0A318ENJ1_9FIRM</name>
<keyword evidence="3" id="KW-0479">Metal-binding</keyword>
<dbReference type="InterPro" id="IPR013785">
    <property type="entry name" value="Aldolase_TIM"/>
</dbReference>
<dbReference type="RefSeq" id="WP_110291781.1">
    <property type="nucleotide sequence ID" value="NZ_QICS01000013.1"/>
</dbReference>
<dbReference type="SFLD" id="SFLDS00029">
    <property type="entry name" value="Radical_SAM"/>
    <property type="match status" value="1"/>
</dbReference>
<dbReference type="AlphaFoldDB" id="A0A318ENJ1"/>
<comment type="caution">
    <text evidence="6">The sequence shown here is derived from an EMBL/GenBank/DDBJ whole genome shotgun (WGS) entry which is preliminary data.</text>
</comment>
<evidence type="ECO:0000313" key="6">
    <source>
        <dbReference type="EMBL" id="PXV86287.1"/>
    </source>
</evidence>
<dbReference type="InterPro" id="IPR007197">
    <property type="entry name" value="rSAM"/>
</dbReference>
<evidence type="ECO:0000256" key="3">
    <source>
        <dbReference type="ARBA" id="ARBA00022723"/>
    </source>
</evidence>
<dbReference type="Gene3D" id="3.20.20.70">
    <property type="entry name" value="Aldolase class I"/>
    <property type="match status" value="1"/>
</dbReference>
<accession>A0A318ENJ1</accession>
<dbReference type="InterPro" id="IPR058240">
    <property type="entry name" value="rSAM_sf"/>
</dbReference>
<dbReference type="GO" id="GO:0051539">
    <property type="term" value="F:4 iron, 4 sulfur cluster binding"/>
    <property type="evidence" value="ECO:0007669"/>
    <property type="project" value="UniProtKB-KW"/>
</dbReference>
<evidence type="ECO:0000256" key="4">
    <source>
        <dbReference type="ARBA" id="ARBA00023004"/>
    </source>
</evidence>
<dbReference type="GO" id="GO:0046872">
    <property type="term" value="F:metal ion binding"/>
    <property type="evidence" value="ECO:0007669"/>
    <property type="project" value="UniProtKB-KW"/>
</dbReference>
<evidence type="ECO:0000256" key="5">
    <source>
        <dbReference type="ARBA" id="ARBA00023014"/>
    </source>
</evidence>
<evidence type="ECO:0000256" key="1">
    <source>
        <dbReference type="ARBA" id="ARBA00022485"/>
    </source>
</evidence>
<sequence>MKVTKDDAIKYFEQFALEEDATECYLQNREIIDAVLYQIEEVIDDRNTIYLSDIKGLKRLDNRTFYIGNEKKFPIGCKSCLCGKGLNTIRKTNKCNERCKFCYYYGRMDIQRPIPEGMWEIGGTSFYEKDVDLLISIYDKPMGVAYAFLEPFIEIEKYYNIIKKFSDAGIYQHLYTNGILSNEDSLRKLGEAGLNEIRFNLGATHCSDKVIKNISIAKKYISLVGIETPMTPEFYDEFLKKKKKILQTGFDFMNCAELHLNEANMVNYINEPIYMCRQGYISPTWSRVITFKLMKMAEDEKWDIVLHDCSNYTKFARELNFSNRLNMWYGATSYACEFNSFPFKLFLPILLDKKFQFIGDKK</sequence>
<gene>
    <name evidence="6" type="ORF">C8E03_11372</name>
</gene>
<keyword evidence="5" id="KW-0411">Iron-sulfur</keyword>